<keyword evidence="1 3" id="KW-0378">Hydrolase</keyword>
<dbReference type="EMBL" id="AP018732">
    <property type="protein sequence ID" value="BBE41943.1"/>
    <property type="molecule type" value="Genomic_DNA"/>
</dbReference>
<dbReference type="InterPro" id="IPR033704">
    <property type="entry name" value="dUTPase_trimeric"/>
</dbReference>
<dbReference type="KEGG" id="ccai:NAS2_0554"/>
<dbReference type="EC" id="3.5.4.13" evidence="3"/>
<accession>A0A4P2VER0</accession>
<dbReference type="Gene3D" id="2.70.40.10">
    <property type="match status" value="1"/>
</dbReference>
<evidence type="ECO:0000313" key="3">
    <source>
        <dbReference type="EMBL" id="BBE41943.1"/>
    </source>
</evidence>
<sequence>MILSDVEISRLVSSGRLVIRPFDGSMLTPNGIDLSVGEEAMIMESASGGRRVDLERETDFELPPGSHVLVVAEEYLELPPDVVGTVNLRSTYARRGLLIPPTVVDAGYRGRLTLALRGAPYPLRIRRGERIWHLLLLESHPVGRPYSGKYQGSTGLTPAP</sequence>
<dbReference type="OrthoDB" id="33242at2157"/>
<dbReference type="GO" id="GO:0006229">
    <property type="term" value="P:dUTP biosynthetic process"/>
    <property type="evidence" value="ECO:0007669"/>
    <property type="project" value="InterPro"/>
</dbReference>
<dbReference type="AlphaFoldDB" id="A0A4P2VER0"/>
<dbReference type="NCBIfam" id="TIGR02274">
    <property type="entry name" value="dCTP_deam"/>
    <property type="match status" value="1"/>
</dbReference>
<reference evidence="3 4" key="1">
    <citation type="journal article" date="2019" name="ISME J.">
        <title>Isolation and characterization of a thermophilic sulfur- and iron-reducing thaumarchaeote from a terrestrial acidic hot spring.</title>
        <authorList>
            <person name="Kato S."/>
            <person name="Itoh T."/>
            <person name="Yuki M."/>
            <person name="Nagamori M."/>
            <person name="Ohnishi M."/>
            <person name="Uematsu K."/>
            <person name="Suzuki K."/>
            <person name="Takashina T."/>
            <person name="Ohkuma M."/>
        </authorList>
    </citation>
    <scope>NUCLEOTIDE SEQUENCE [LARGE SCALE GENOMIC DNA]</scope>
    <source>
        <strain evidence="3 4">NAS-02</strain>
    </source>
</reference>
<dbReference type="GeneID" id="55584372"/>
<dbReference type="InterPro" id="IPR011962">
    <property type="entry name" value="dCTP_deaminase"/>
</dbReference>
<dbReference type="SUPFAM" id="SSF51283">
    <property type="entry name" value="dUTPase-like"/>
    <property type="match status" value="1"/>
</dbReference>
<organism evidence="3 4">
    <name type="scientific">Conexivisphaera calida</name>
    <dbReference type="NCBI Taxonomy" id="1874277"/>
    <lineage>
        <taxon>Archaea</taxon>
        <taxon>Nitrososphaerota</taxon>
        <taxon>Conexivisphaeria</taxon>
        <taxon>Conexivisphaerales</taxon>
        <taxon>Conexivisphaeraceae</taxon>
        <taxon>Conexivisphaera</taxon>
    </lineage>
</organism>
<dbReference type="InterPro" id="IPR036157">
    <property type="entry name" value="dUTPase-like_sf"/>
</dbReference>
<dbReference type="PANTHER" id="PTHR42680:SF3">
    <property type="entry name" value="DCTP DEAMINASE"/>
    <property type="match status" value="1"/>
</dbReference>
<proteinExistence type="predicted"/>
<dbReference type="PANTHER" id="PTHR42680">
    <property type="entry name" value="DCTP DEAMINASE"/>
    <property type="match status" value="1"/>
</dbReference>
<dbReference type="GO" id="GO:0008829">
    <property type="term" value="F:dCTP deaminase activity"/>
    <property type="evidence" value="ECO:0007669"/>
    <property type="project" value="UniProtKB-EC"/>
</dbReference>
<dbReference type="Pfam" id="PF22769">
    <property type="entry name" value="DCD"/>
    <property type="match status" value="1"/>
</dbReference>
<dbReference type="Proteomes" id="UP000509448">
    <property type="component" value="Chromosome"/>
</dbReference>
<evidence type="ECO:0000256" key="1">
    <source>
        <dbReference type="ARBA" id="ARBA00022801"/>
    </source>
</evidence>
<gene>
    <name evidence="3" type="ORF">NAS2_0554</name>
</gene>
<dbReference type="RefSeq" id="WP_174448232.1">
    <property type="nucleotide sequence ID" value="NZ_AP018732.1"/>
</dbReference>
<dbReference type="CDD" id="cd07557">
    <property type="entry name" value="trimeric_dUTPase"/>
    <property type="match status" value="1"/>
</dbReference>
<name>A0A4P2VER0_9ARCH</name>
<keyword evidence="2" id="KW-0546">Nucleotide metabolism</keyword>
<evidence type="ECO:0000256" key="2">
    <source>
        <dbReference type="ARBA" id="ARBA00023080"/>
    </source>
</evidence>
<keyword evidence="4" id="KW-1185">Reference proteome</keyword>
<protein>
    <submittedName>
        <fullName evidence="3">Deoxycytidine triphosphate deaminase</fullName>
        <ecNumber evidence="3">3.5.4.13</ecNumber>
    </submittedName>
</protein>
<evidence type="ECO:0000313" key="4">
    <source>
        <dbReference type="Proteomes" id="UP000509448"/>
    </source>
</evidence>